<organism evidence="3 4">
    <name type="scientific">Mycolicibacterium hodleri</name>
    <dbReference type="NCBI Taxonomy" id="49897"/>
    <lineage>
        <taxon>Bacteria</taxon>
        <taxon>Bacillati</taxon>
        <taxon>Actinomycetota</taxon>
        <taxon>Actinomycetes</taxon>
        <taxon>Mycobacteriales</taxon>
        <taxon>Mycobacteriaceae</taxon>
        <taxon>Mycolicibacterium</taxon>
    </lineage>
</organism>
<dbReference type="GO" id="GO:0016787">
    <property type="term" value="F:hydrolase activity"/>
    <property type="evidence" value="ECO:0007669"/>
    <property type="project" value="UniProtKB-KW"/>
</dbReference>
<sequence>MDEQVTETRRRCAVAVLGGPTVVVDIAGHRIVVDPTFDPPGPHAYLTKTAAPAVDAAALGRVDLVLVSHDQHLDNFDDAGRALALAAPRVLTHPGAARRLGSPAKGLAPWETVELDGLRVQAVPAVHGPVDGDRDDSGHVNCEVTGFVLSGDGLPTVYISGDNASLATVSKIAHTVGAIDVAVLFVGAARVPPKQDGRPLTLTSARAAAAAEVLAPRLVVAAHLDSWAHFTEGIEDVAAAFHDAGIADLLDRTPHGRWTDLEYLVGG</sequence>
<evidence type="ECO:0000259" key="2">
    <source>
        <dbReference type="Pfam" id="PF12706"/>
    </source>
</evidence>
<dbReference type="Pfam" id="PF12706">
    <property type="entry name" value="Lactamase_B_2"/>
    <property type="match status" value="1"/>
</dbReference>
<evidence type="ECO:0000256" key="1">
    <source>
        <dbReference type="ARBA" id="ARBA00022801"/>
    </source>
</evidence>
<keyword evidence="1 3" id="KW-0378">Hydrolase</keyword>
<dbReference type="InterPro" id="IPR036866">
    <property type="entry name" value="RibonucZ/Hydroxyglut_hydro"/>
</dbReference>
<dbReference type="AlphaFoldDB" id="A0A544W400"/>
<dbReference type="Proteomes" id="UP000315759">
    <property type="component" value="Unassembled WGS sequence"/>
</dbReference>
<dbReference type="PANTHER" id="PTHR43546:SF9">
    <property type="entry name" value="L-ASCORBATE-6-PHOSPHATE LACTONASE ULAG-RELATED"/>
    <property type="match status" value="1"/>
</dbReference>
<reference evidence="3 4" key="1">
    <citation type="submission" date="2018-10" db="EMBL/GenBank/DDBJ databases">
        <title>Draft genome of Mycobacterium hodleri strain B.</title>
        <authorList>
            <person name="Amande T.J."/>
            <person name="Mcgenity T.J."/>
        </authorList>
    </citation>
    <scope>NUCLEOTIDE SEQUENCE [LARGE SCALE GENOMIC DNA]</scope>
    <source>
        <strain evidence="3 4">B</strain>
    </source>
</reference>
<dbReference type="InterPro" id="IPR001279">
    <property type="entry name" value="Metallo-B-lactamas"/>
</dbReference>
<protein>
    <submittedName>
        <fullName evidence="3">MBL fold metallo-hydrolase</fullName>
    </submittedName>
</protein>
<comment type="caution">
    <text evidence="3">The sequence shown here is derived from an EMBL/GenBank/DDBJ whole genome shotgun (WGS) entry which is preliminary data.</text>
</comment>
<dbReference type="Gene3D" id="3.60.15.10">
    <property type="entry name" value="Ribonuclease Z/Hydroxyacylglutathione hydrolase-like"/>
    <property type="match status" value="1"/>
</dbReference>
<feature type="domain" description="Metallo-beta-lactamase" evidence="2">
    <location>
        <begin position="29"/>
        <end position="223"/>
    </location>
</feature>
<evidence type="ECO:0000313" key="4">
    <source>
        <dbReference type="Proteomes" id="UP000315759"/>
    </source>
</evidence>
<dbReference type="InterPro" id="IPR050114">
    <property type="entry name" value="UPF0173_UPF0282_UlaG_hydrolase"/>
</dbReference>
<dbReference type="EMBL" id="VIFX01000009">
    <property type="protein sequence ID" value="TQR86965.1"/>
    <property type="molecule type" value="Genomic_DNA"/>
</dbReference>
<accession>A0A544W400</accession>
<name>A0A544W400_9MYCO</name>
<gene>
    <name evidence="3" type="ORF">D8S82_09355</name>
</gene>
<dbReference type="PANTHER" id="PTHR43546">
    <property type="entry name" value="UPF0173 METAL-DEPENDENT HYDROLASE MJ1163-RELATED"/>
    <property type="match status" value="1"/>
</dbReference>
<evidence type="ECO:0000313" key="3">
    <source>
        <dbReference type="EMBL" id="TQR86965.1"/>
    </source>
</evidence>
<dbReference type="RefSeq" id="WP_142551821.1">
    <property type="nucleotide sequence ID" value="NZ_VIFX01000009.1"/>
</dbReference>
<proteinExistence type="predicted"/>
<keyword evidence="4" id="KW-1185">Reference proteome</keyword>
<dbReference type="SUPFAM" id="SSF56281">
    <property type="entry name" value="Metallo-hydrolase/oxidoreductase"/>
    <property type="match status" value="1"/>
</dbReference>